<name>A0A0D2J3J9_9EURO</name>
<dbReference type="PANTHER" id="PTHR13383:SF11">
    <property type="entry name" value="RIBONUCLEASE H2 SUBUNIT B"/>
    <property type="match status" value="1"/>
</dbReference>
<evidence type="ECO:0000259" key="8">
    <source>
        <dbReference type="Pfam" id="PF17745"/>
    </source>
</evidence>
<dbReference type="InterPro" id="IPR041195">
    <property type="entry name" value="Rnh202_N"/>
</dbReference>
<dbReference type="InterPro" id="IPR040456">
    <property type="entry name" value="RNase_H2_suB"/>
</dbReference>
<dbReference type="GO" id="GO:0032299">
    <property type="term" value="C:ribonuclease H2 complex"/>
    <property type="evidence" value="ECO:0007669"/>
    <property type="project" value="InterPro"/>
</dbReference>
<feature type="compositionally biased region" description="Basic and acidic residues" evidence="6">
    <location>
        <begin position="387"/>
        <end position="409"/>
    </location>
</feature>
<gene>
    <name evidence="9" type="ORF">Z518_07063</name>
</gene>
<dbReference type="GO" id="GO:0006401">
    <property type="term" value="P:RNA catabolic process"/>
    <property type="evidence" value="ECO:0007669"/>
    <property type="project" value="TreeGrafter"/>
</dbReference>
<feature type="region of interest" description="Disordered" evidence="6">
    <location>
        <begin position="251"/>
        <end position="271"/>
    </location>
</feature>
<dbReference type="PANTHER" id="PTHR13383">
    <property type="entry name" value="RIBONUCLEASE H2 SUBUNIT B"/>
    <property type="match status" value="1"/>
</dbReference>
<dbReference type="GeneID" id="25295134"/>
<evidence type="ECO:0000256" key="3">
    <source>
        <dbReference type="ARBA" id="ARBA00023242"/>
    </source>
</evidence>
<dbReference type="HOGENOM" id="CLU_057573_0_0_1"/>
<dbReference type="Proteomes" id="UP000053617">
    <property type="component" value="Unassembled WGS sequence"/>
</dbReference>
<feature type="domain" description="Ribonuclease H2 subunit B wHTH" evidence="7">
    <location>
        <begin position="132"/>
        <end position="329"/>
    </location>
</feature>
<feature type="compositionally biased region" description="Polar residues" evidence="6">
    <location>
        <begin position="8"/>
        <end position="27"/>
    </location>
</feature>
<comment type="function">
    <text evidence="4">Non catalytic subunit of RNase H2, an endonuclease that specifically degrades the RNA of RNA:DNA hybrids. Participates in DNA replication, possibly by mediating the removal of lagging-strand Okazaki fragment RNA primers during DNA replication. Mediates the excision of single ribonucleotides from DNA:RNA duplexes.</text>
</comment>
<dbReference type="CDD" id="cd09270">
    <property type="entry name" value="RNase_H2-B"/>
    <property type="match status" value="1"/>
</dbReference>
<feature type="region of interest" description="Disordered" evidence="6">
    <location>
        <begin position="1"/>
        <end position="30"/>
    </location>
</feature>
<evidence type="ECO:0000256" key="1">
    <source>
        <dbReference type="ARBA" id="ARBA00004123"/>
    </source>
</evidence>
<dbReference type="VEuPathDB" id="FungiDB:Z518_07063"/>
<dbReference type="GO" id="GO:0005654">
    <property type="term" value="C:nucleoplasm"/>
    <property type="evidence" value="ECO:0007669"/>
    <property type="project" value="TreeGrafter"/>
</dbReference>
<feature type="domain" description="Rnh202 triple barrel" evidence="8">
    <location>
        <begin position="35"/>
        <end position="129"/>
    </location>
</feature>
<evidence type="ECO:0000259" key="7">
    <source>
        <dbReference type="Pfam" id="PF09468"/>
    </source>
</evidence>
<evidence type="ECO:0000313" key="9">
    <source>
        <dbReference type="EMBL" id="KIX03510.1"/>
    </source>
</evidence>
<dbReference type="RefSeq" id="XP_013270646.1">
    <property type="nucleotide sequence ID" value="XM_013415192.1"/>
</dbReference>
<accession>A0A0D2J3J9</accession>
<dbReference type="Pfam" id="PF09468">
    <property type="entry name" value="RNase_H2-Ydr279"/>
    <property type="match status" value="1"/>
</dbReference>
<keyword evidence="3" id="KW-0539">Nucleus</keyword>
<feature type="region of interest" description="Disordered" evidence="6">
    <location>
        <begin position="365"/>
        <end position="411"/>
    </location>
</feature>
<dbReference type="AlphaFoldDB" id="A0A0D2J3J9"/>
<evidence type="ECO:0000256" key="2">
    <source>
        <dbReference type="ARBA" id="ARBA00019062"/>
    </source>
</evidence>
<reference evidence="9 10" key="1">
    <citation type="submission" date="2015-01" db="EMBL/GenBank/DDBJ databases">
        <title>The Genome Sequence of Rhinocladiella mackenzie CBS 650.93.</title>
        <authorList>
            <consortium name="The Broad Institute Genomics Platform"/>
            <person name="Cuomo C."/>
            <person name="de Hoog S."/>
            <person name="Gorbushina A."/>
            <person name="Stielow B."/>
            <person name="Teixiera M."/>
            <person name="Abouelleil A."/>
            <person name="Chapman S.B."/>
            <person name="Priest M."/>
            <person name="Young S.K."/>
            <person name="Wortman J."/>
            <person name="Nusbaum C."/>
            <person name="Birren B."/>
        </authorList>
    </citation>
    <scope>NUCLEOTIDE SEQUENCE [LARGE SCALE GENOMIC DNA]</scope>
    <source>
        <strain evidence="9 10">CBS 650.93</strain>
    </source>
</reference>
<sequence>MTIETRSRTNSPVKNSTEIPTAESNPQRKPLQHFILPKDVSDRARFILLRHPRDLTTQRFLFCPENGLFQFTKINAPSNDPRSLLFAGCGAGGEINSTAGESTGIKSKEALSNGYVSRGAEFFVATPFDLAFVLIPLVTPAKTPTEKMLFQPLDDILEQHTEGDKHLRYICEQGRTMIGEAMSKFCDTIEAGDEQMYRPNENKTLKMIMDKAETAIRNGLPASLEDQFVTRVLETPVLSVKREETIMSTRSEPLALDGNDSALEGFDSQSSAESSAPSAVFSEVSTTSSISAVVPGAMPPELRDLQKQSIALEFILASYLPSSIAERLKASLAAKNSPINFTPLEEHLKSLAALRAEAWASRSMGDFSRKRDVEDEEAAGLRADKKRKQEEEDRKKKMGESKGVRELKKVNVSGMKKMSDFFAKKPAAKANG</sequence>
<dbReference type="Gene3D" id="1.10.20.120">
    <property type="match status" value="1"/>
</dbReference>
<dbReference type="EMBL" id="KN847479">
    <property type="protein sequence ID" value="KIX03510.1"/>
    <property type="molecule type" value="Genomic_DNA"/>
</dbReference>
<dbReference type="OrthoDB" id="29098at2759"/>
<evidence type="ECO:0000256" key="6">
    <source>
        <dbReference type="SAM" id="MobiDB-lite"/>
    </source>
</evidence>
<dbReference type="InterPro" id="IPR019024">
    <property type="entry name" value="RNase_H2_suB_wHTH"/>
</dbReference>
<proteinExistence type="predicted"/>
<evidence type="ECO:0000256" key="5">
    <source>
        <dbReference type="ARBA" id="ARBA00033464"/>
    </source>
</evidence>
<keyword evidence="10" id="KW-1185">Reference proteome</keyword>
<evidence type="ECO:0000256" key="4">
    <source>
        <dbReference type="ARBA" id="ARBA00024778"/>
    </source>
</evidence>
<dbReference type="Pfam" id="PF17745">
    <property type="entry name" value="Ydr279_N"/>
    <property type="match status" value="1"/>
</dbReference>
<protein>
    <recommendedName>
        <fullName evidence="2">Ribonuclease H2 subunit B</fullName>
    </recommendedName>
    <alternativeName>
        <fullName evidence="5">Ribonuclease HI subunit B</fullName>
    </alternativeName>
</protein>
<comment type="subcellular location">
    <subcellularLocation>
        <location evidence="1">Nucleus</location>
    </subcellularLocation>
</comment>
<dbReference type="STRING" id="1442369.A0A0D2J3J9"/>
<organism evidence="9 10">
    <name type="scientific">Rhinocladiella mackenziei CBS 650.93</name>
    <dbReference type="NCBI Taxonomy" id="1442369"/>
    <lineage>
        <taxon>Eukaryota</taxon>
        <taxon>Fungi</taxon>
        <taxon>Dikarya</taxon>
        <taxon>Ascomycota</taxon>
        <taxon>Pezizomycotina</taxon>
        <taxon>Eurotiomycetes</taxon>
        <taxon>Chaetothyriomycetidae</taxon>
        <taxon>Chaetothyriales</taxon>
        <taxon>Herpotrichiellaceae</taxon>
        <taxon>Rhinocladiella</taxon>
    </lineage>
</organism>
<evidence type="ECO:0000313" key="10">
    <source>
        <dbReference type="Proteomes" id="UP000053617"/>
    </source>
</evidence>